<keyword evidence="4" id="KW-1185">Reference proteome</keyword>
<comment type="caution">
    <text evidence="3">The sequence shown here is derived from an EMBL/GenBank/DDBJ whole genome shotgun (WGS) entry which is preliminary data.</text>
</comment>
<dbReference type="PANTHER" id="PTHR13847:SF289">
    <property type="entry name" value="GLYCINE OXIDASE"/>
    <property type="match status" value="1"/>
</dbReference>
<proteinExistence type="predicted"/>
<dbReference type="EMBL" id="MQVX01000001">
    <property type="protein sequence ID" value="PQJ15122.1"/>
    <property type="molecule type" value="Genomic_DNA"/>
</dbReference>
<evidence type="ECO:0000313" key="4">
    <source>
        <dbReference type="Proteomes" id="UP000239366"/>
    </source>
</evidence>
<dbReference type="Gene3D" id="3.50.50.60">
    <property type="entry name" value="FAD/NAD(P)-binding domain"/>
    <property type="match status" value="2"/>
</dbReference>
<dbReference type="InterPro" id="IPR006076">
    <property type="entry name" value="FAD-dep_OxRdtase"/>
</dbReference>
<evidence type="ECO:0000256" key="1">
    <source>
        <dbReference type="ARBA" id="ARBA00023002"/>
    </source>
</evidence>
<dbReference type="RefSeq" id="WP_105000775.1">
    <property type="nucleotide sequence ID" value="NZ_MQVX01000001.1"/>
</dbReference>
<dbReference type="OrthoDB" id="9794226at2"/>
<dbReference type="SUPFAM" id="SSF54373">
    <property type="entry name" value="FAD-linked reductases, C-terminal domain"/>
    <property type="match status" value="1"/>
</dbReference>
<dbReference type="InterPro" id="IPR036188">
    <property type="entry name" value="FAD/NAD-bd_sf"/>
</dbReference>
<feature type="domain" description="FAD dependent oxidoreductase" evidence="2">
    <location>
        <begin position="4"/>
        <end position="395"/>
    </location>
</feature>
<protein>
    <submittedName>
        <fullName evidence="3">Amino acid dehydrogenase</fullName>
    </submittedName>
</protein>
<accession>A0A2S7T5B7</accession>
<dbReference type="SUPFAM" id="SSF51905">
    <property type="entry name" value="FAD/NAD(P)-binding domain"/>
    <property type="match status" value="1"/>
</dbReference>
<keyword evidence="1" id="KW-0560">Oxidoreductase</keyword>
<dbReference type="Proteomes" id="UP000239366">
    <property type="component" value="Unassembled WGS sequence"/>
</dbReference>
<evidence type="ECO:0000259" key="2">
    <source>
        <dbReference type="Pfam" id="PF01266"/>
    </source>
</evidence>
<dbReference type="Gene3D" id="3.30.9.10">
    <property type="entry name" value="D-Amino Acid Oxidase, subunit A, domain 2"/>
    <property type="match status" value="1"/>
</dbReference>
<evidence type="ECO:0000313" key="3">
    <source>
        <dbReference type="EMBL" id="PQJ15122.1"/>
    </source>
</evidence>
<dbReference type="GO" id="GO:0016491">
    <property type="term" value="F:oxidoreductase activity"/>
    <property type="evidence" value="ECO:0007669"/>
    <property type="project" value="UniProtKB-KW"/>
</dbReference>
<organism evidence="3 4">
    <name type="scientific">Aureicoccus marinus</name>
    <dbReference type="NCBI Taxonomy" id="754435"/>
    <lineage>
        <taxon>Bacteria</taxon>
        <taxon>Pseudomonadati</taxon>
        <taxon>Bacteroidota</taxon>
        <taxon>Flavobacteriia</taxon>
        <taxon>Flavobacteriales</taxon>
        <taxon>Flavobacteriaceae</taxon>
        <taxon>Aureicoccus</taxon>
    </lineage>
</organism>
<dbReference type="PANTHER" id="PTHR13847">
    <property type="entry name" value="SARCOSINE DEHYDROGENASE-RELATED"/>
    <property type="match status" value="1"/>
</dbReference>
<reference evidence="4" key="1">
    <citation type="submission" date="2016-11" db="EMBL/GenBank/DDBJ databases">
        <title>Trade-off between light-utilization and light-protection in marine flavobacteria.</title>
        <authorList>
            <person name="Kumagai Y."/>
            <person name="Yoshizawa S."/>
            <person name="Kogure K."/>
        </authorList>
    </citation>
    <scope>NUCLEOTIDE SEQUENCE [LARGE SCALE GENOMIC DNA]</scope>
    <source>
        <strain evidence="4">SG-18</strain>
    </source>
</reference>
<name>A0A2S7T5B7_9FLAO</name>
<sequence>MSKKVIVVGSGIVGASCAYYLYKEGHEVVLLEKDQQASGASYVNAGYITPSHIIPLAAPGMIRMGLKYMFDSSGPFYMKPRLDGDFLRWARAFQKSCTDENVKKSIPLIKDLNLQSRQLYDDLLSSGDLGDFHWEDRGLLMVYKTEKAAESEGKVAAEAKALGLEVEQLDALALAKLEPVFTEEVKGAWHYHCDRHSTPTDILPRLLKYLRQHISFQKMKEVSSLKNTAAGVEVIYGDERLRADRLVVAAGVWSANLVKSLGQDLLLEAGKGYRIDVHRDVPIRRPAISLEHKIAVTPMKGFTRFAGTMEFSGINKVVRKERVHAIAKAAKSLYNSLEFSSEDLAEAATGMRPVSPDGLPYIGPLPTFPRVFLATGHAMMGWSLGPITGRIIADLISEKPPVLYSPHLRVGRKF</sequence>
<dbReference type="PROSITE" id="PS51257">
    <property type="entry name" value="PROKAR_LIPOPROTEIN"/>
    <property type="match status" value="1"/>
</dbReference>
<gene>
    <name evidence="3" type="ORF">BST99_04710</name>
</gene>
<dbReference type="GO" id="GO:0005737">
    <property type="term" value="C:cytoplasm"/>
    <property type="evidence" value="ECO:0007669"/>
    <property type="project" value="TreeGrafter"/>
</dbReference>
<dbReference type="AlphaFoldDB" id="A0A2S7T5B7"/>
<dbReference type="Pfam" id="PF01266">
    <property type="entry name" value="DAO"/>
    <property type="match status" value="1"/>
</dbReference>